<dbReference type="RefSeq" id="WP_188905033.1">
    <property type="nucleotide sequence ID" value="NZ_BMOM01000033.1"/>
</dbReference>
<sequence length="87" mass="9493">MTSRRARTQRGGGAPDPATPVTFRAGCAREWRLDSREEDLAYTDQAFPECPTCRHRVEPEGGPPFCTLRPVGTAHPFAALAGLNLPE</sequence>
<evidence type="ECO:0000256" key="1">
    <source>
        <dbReference type="SAM" id="MobiDB-lite"/>
    </source>
</evidence>
<dbReference type="Proteomes" id="UP000661918">
    <property type="component" value="Unassembled WGS sequence"/>
</dbReference>
<reference evidence="3" key="1">
    <citation type="journal article" date="2019" name="Int. J. Syst. Evol. Microbiol.">
        <title>The Global Catalogue of Microorganisms (GCM) 10K type strain sequencing project: providing services to taxonomists for standard genome sequencing and annotation.</title>
        <authorList>
            <consortium name="The Broad Institute Genomics Platform"/>
            <consortium name="The Broad Institute Genome Sequencing Center for Infectious Disease"/>
            <person name="Wu L."/>
            <person name="Ma J."/>
        </authorList>
    </citation>
    <scope>NUCLEOTIDE SEQUENCE [LARGE SCALE GENOMIC DNA]</scope>
    <source>
        <strain evidence="3">JCM 15443</strain>
    </source>
</reference>
<proteinExistence type="predicted"/>
<evidence type="ECO:0000313" key="3">
    <source>
        <dbReference type="Proteomes" id="UP000661918"/>
    </source>
</evidence>
<organism evidence="2 3">
    <name type="scientific">Deinococcus aerophilus</name>
    <dbReference type="NCBI Taxonomy" id="522488"/>
    <lineage>
        <taxon>Bacteria</taxon>
        <taxon>Thermotogati</taxon>
        <taxon>Deinococcota</taxon>
        <taxon>Deinococci</taxon>
        <taxon>Deinococcales</taxon>
        <taxon>Deinococcaceae</taxon>
        <taxon>Deinococcus</taxon>
    </lineage>
</organism>
<comment type="caution">
    <text evidence="2">The sequence shown here is derived from an EMBL/GenBank/DDBJ whole genome shotgun (WGS) entry which is preliminary data.</text>
</comment>
<keyword evidence="3" id="KW-1185">Reference proteome</keyword>
<name>A0ABQ2GXL6_9DEIO</name>
<protein>
    <submittedName>
        <fullName evidence="2">Uncharacterized protein</fullName>
    </submittedName>
</protein>
<gene>
    <name evidence="2" type="ORF">GCM10010841_28620</name>
</gene>
<accession>A0ABQ2GXL6</accession>
<dbReference type="EMBL" id="BMOM01000033">
    <property type="protein sequence ID" value="GGM18783.1"/>
    <property type="molecule type" value="Genomic_DNA"/>
</dbReference>
<evidence type="ECO:0000313" key="2">
    <source>
        <dbReference type="EMBL" id="GGM18783.1"/>
    </source>
</evidence>
<feature type="region of interest" description="Disordered" evidence="1">
    <location>
        <begin position="1"/>
        <end position="21"/>
    </location>
</feature>